<comment type="caution">
    <text evidence="1">The sequence shown here is derived from an EMBL/GenBank/DDBJ whole genome shotgun (WGS) entry which is preliminary data.</text>
</comment>
<sequence length="126" mass="13578">SPTPPDHLAGPALEEWGRVVAEMVRLGIMSRLDRSVRAAYCQAYGRWVAAETALARMAERDAVTAGLVIRTKAGNAIQNPLVGAANKAMADMVRYAAEFGMTPSARTRVSALEEGADNPFAIFDDW</sequence>
<name>A0ABV7TM74_9RHOB</name>
<dbReference type="RefSeq" id="WP_386737425.1">
    <property type="nucleotide sequence ID" value="NZ_JBHRXI010000042.1"/>
</dbReference>
<accession>A0ABV7TM74</accession>
<proteinExistence type="predicted"/>
<dbReference type="NCBIfam" id="TIGR01558">
    <property type="entry name" value="sm_term_P27"/>
    <property type="match status" value="1"/>
</dbReference>
<protein>
    <submittedName>
        <fullName evidence="1">Phage terminase small subunit P27 family</fullName>
    </submittedName>
</protein>
<organism evidence="1 2">
    <name type="scientific">Lutimaribacter marinistellae</name>
    <dbReference type="NCBI Taxonomy" id="1820329"/>
    <lineage>
        <taxon>Bacteria</taxon>
        <taxon>Pseudomonadati</taxon>
        <taxon>Pseudomonadota</taxon>
        <taxon>Alphaproteobacteria</taxon>
        <taxon>Rhodobacterales</taxon>
        <taxon>Roseobacteraceae</taxon>
        <taxon>Lutimaribacter</taxon>
    </lineage>
</organism>
<dbReference type="EMBL" id="JBHRXI010000042">
    <property type="protein sequence ID" value="MFC3616121.1"/>
    <property type="molecule type" value="Genomic_DNA"/>
</dbReference>
<keyword evidence="2" id="KW-1185">Reference proteome</keyword>
<evidence type="ECO:0000313" key="2">
    <source>
        <dbReference type="Proteomes" id="UP001595629"/>
    </source>
</evidence>
<feature type="non-terminal residue" evidence="1">
    <location>
        <position position="1"/>
    </location>
</feature>
<dbReference type="Proteomes" id="UP001595629">
    <property type="component" value="Unassembled WGS sequence"/>
</dbReference>
<dbReference type="InterPro" id="IPR006448">
    <property type="entry name" value="Phage_term_ssu_P27"/>
</dbReference>
<dbReference type="Pfam" id="PF05119">
    <property type="entry name" value="Terminase_4"/>
    <property type="match status" value="1"/>
</dbReference>
<gene>
    <name evidence="1" type="ORF">ACFORG_20455</name>
</gene>
<reference evidence="2" key="1">
    <citation type="journal article" date="2019" name="Int. J. Syst. Evol. Microbiol.">
        <title>The Global Catalogue of Microorganisms (GCM) 10K type strain sequencing project: providing services to taxonomists for standard genome sequencing and annotation.</title>
        <authorList>
            <consortium name="The Broad Institute Genomics Platform"/>
            <consortium name="The Broad Institute Genome Sequencing Center for Infectious Disease"/>
            <person name="Wu L."/>
            <person name="Ma J."/>
        </authorList>
    </citation>
    <scope>NUCLEOTIDE SEQUENCE [LARGE SCALE GENOMIC DNA]</scope>
    <source>
        <strain evidence="2">KCTC 42911</strain>
    </source>
</reference>
<evidence type="ECO:0000313" key="1">
    <source>
        <dbReference type="EMBL" id="MFC3616121.1"/>
    </source>
</evidence>